<comment type="caution">
    <text evidence="2">The sequence shown here is derived from an EMBL/GenBank/DDBJ whole genome shotgun (WGS) entry which is preliminary data.</text>
</comment>
<name>A0A6L9Y8I7_9BURK</name>
<protein>
    <recommendedName>
        <fullName evidence="1">DUF7716 domain-containing protein</fullName>
    </recommendedName>
</protein>
<sequence>MKTFENFNELLKTINHLPHTWIFTDKPLKISLENILKFNKYYIPDYIEEYGEYEECDMEESGLYDSFIECQTFKAIIDNKLEHNPNSTMNELAEAVLYYLKNDDFLD</sequence>
<organism evidence="2 3">
    <name type="scientific">Pelistega ratti</name>
    <dbReference type="NCBI Taxonomy" id="2652177"/>
    <lineage>
        <taxon>Bacteria</taxon>
        <taxon>Pseudomonadati</taxon>
        <taxon>Pseudomonadota</taxon>
        <taxon>Betaproteobacteria</taxon>
        <taxon>Burkholderiales</taxon>
        <taxon>Alcaligenaceae</taxon>
        <taxon>Pelistega</taxon>
    </lineage>
</organism>
<dbReference type="AlphaFoldDB" id="A0A6L9Y8I7"/>
<keyword evidence="3" id="KW-1185">Reference proteome</keyword>
<dbReference type="EMBL" id="JAAGYR010000012">
    <property type="protein sequence ID" value="NEN76054.1"/>
    <property type="molecule type" value="Genomic_DNA"/>
</dbReference>
<dbReference type="RefSeq" id="WP_163764561.1">
    <property type="nucleotide sequence ID" value="NZ_JAAGYR010000012.1"/>
</dbReference>
<feature type="domain" description="DUF7716" evidence="1">
    <location>
        <begin position="8"/>
        <end position="106"/>
    </location>
</feature>
<dbReference type="Pfam" id="PF24832">
    <property type="entry name" value="DUF7716"/>
    <property type="match status" value="1"/>
</dbReference>
<gene>
    <name evidence="2" type="ORF">F9B74_06925</name>
</gene>
<reference evidence="2 3" key="1">
    <citation type="submission" date="2020-02" db="EMBL/GenBank/DDBJ databases">
        <title>Pelistega sp. NLN82 were isolated from wild rodents of the Hainan Island.</title>
        <authorList>
            <person name="Niu N."/>
            <person name="Zhou J."/>
        </authorList>
    </citation>
    <scope>NUCLEOTIDE SEQUENCE [LARGE SCALE GENOMIC DNA]</scope>
    <source>
        <strain evidence="2 3">NLN82</strain>
    </source>
</reference>
<dbReference type="InterPro" id="IPR056133">
    <property type="entry name" value="DUF7716"/>
</dbReference>
<evidence type="ECO:0000313" key="2">
    <source>
        <dbReference type="EMBL" id="NEN76054.1"/>
    </source>
</evidence>
<accession>A0A6L9Y8I7</accession>
<proteinExistence type="predicted"/>
<evidence type="ECO:0000259" key="1">
    <source>
        <dbReference type="Pfam" id="PF24832"/>
    </source>
</evidence>
<evidence type="ECO:0000313" key="3">
    <source>
        <dbReference type="Proteomes" id="UP000477651"/>
    </source>
</evidence>
<dbReference type="Proteomes" id="UP000477651">
    <property type="component" value="Unassembled WGS sequence"/>
</dbReference>